<sequence length="122" mass="14498">MDIQIKQNVIRSSDGRIKYKRFSPNGRDHYHLGVWIDGEERDLDQISFVEYRLHSTFTNPLRRSANRRNNFSITFWTWGMFQIEVTLHLHNGQTQRLSHNLAYQLPADEGNNYVDVSQKEEC</sequence>
<dbReference type="RefSeq" id="WP_008483212.1">
    <property type="nucleotide sequence ID" value="NZ_AMRI01000005.1"/>
</dbReference>
<evidence type="ECO:0000313" key="2">
    <source>
        <dbReference type="EMBL" id="EKE76140.1"/>
    </source>
</evidence>
<name>K2KFM9_9GAMM</name>
<dbReference type="OrthoDB" id="1448763at2"/>
<dbReference type="PROSITE" id="PS51037">
    <property type="entry name" value="YEATS"/>
    <property type="match status" value="1"/>
</dbReference>
<keyword evidence="3" id="KW-1185">Reference proteome</keyword>
<evidence type="ECO:0000259" key="1">
    <source>
        <dbReference type="PROSITE" id="PS51037"/>
    </source>
</evidence>
<evidence type="ECO:0000313" key="3">
    <source>
        <dbReference type="Proteomes" id="UP000006755"/>
    </source>
</evidence>
<dbReference type="InterPro" id="IPR055129">
    <property type="entry name" value="YEATS_dom"/>
</dbReference>
<organism evidence="2 3">
    <name type="scientific">Gallaecimonas xiamenensis 3-C-1</name>
    <dbReference type="NCBI Taxonomy" id="745411"/>
    <lineage>
        <taxon>Bacteria</taxon>
        <taxon>Pseudomonadati</taxon>
        <taxon>Pseudomonadota</taxon>
        <taxon>Gammaproteobacteria</taxon>
        <taxon>Enterobacterales</taxon>
        <taxon>Gallaecimonadaceae</taxon>
        <taxon>Gallaecimonas</taxon>
    </lineage>
</organism>
<feature type="domain" description="YEATS" evidence="1">
    <location>
        <begin position="1"/>
        <end position="122"/>
    </location>
</feature>
<dbReference type="STRING" id="745411.B3C1_04510"/>
<dbReference type="InterPro" id="IPR046888">
    <property type="entry name" value="pYEATS"/>
</dbReference>
<gene>
    <name evidence="2" type="ORF">B3C1_04510</name>
</gene>
<accession>K2KFM9</accession>
<dbReference type="Pfam" id="PF20305">
    <property type="entry name" value="pYEATS"/>
    <property type="match status" value="1"/>
</dbReference>
<reference evidence="2" key="1">
    <citation type="journal article" date="2012" name="J. Bacteriol.">
        <title>Genome Sequence of Gallaecimonas xiamenensis Type Strain 3-C-1.</title>
        <authorList>
            <person name="Lai Q."/>
            <person name="Wang L."/>
            <person name="Wang W."/>
            <person name="Shao Z."/>
        </authorList>
    </citation>
    <scope>NUCLEOTIDE SEQUENCE [LARGE SCALE GENOMIC DNA]</scope>
    <source>
        <strain evidence="2">3-C-1</strain>
    </source>
</reference>
<proteinExistence type="predicted"/>
<dbReference type="InterPro" id="IPR038704">
    <property type="entry name" value="YEAST_sf"/>
</dbReference>
<dbReference type="PATRIC" id="fig|745411.4.peg.892"/>
<protein>
    <recommendedName>
        <fullName evidence="1">YEATS domain-containing protein</fullName>
    </recommendedName>
</protein>
<dbReference type="AlphaFoldDB" id="K2KFM9"/>
<comment type="caution">
    <text evidence="2">The sequence shown here is derived from an EMBL/GenBank/DDBJ whole genome shotgun (WGS) entry which is preliminary data.</text>
</comment>
<dbReference type="Gene3D" id="2.60.40.1970">
    <property type="entry name" value="YEATS domain"/>
    <property type="match status" value="1"/>
</dbReference>
<dbReference type="Proteomes" id="UP000006755">
    <property type="component" value="Unassembled WGS sequence"/>
</dbReference>
<dbReference type="EMBL" id="AMRI01000005">
    <property type="protein sequence ID" value="EKE76140.1"/>
    <property type="molecule type" value="Genomic_DNA"/>
</dbReference>
<dbReference type="eggNOG" id="COG5033">
    <property type="taxonomic scope" value="Bacteria"/>
</dbReference>